<feature type="compositionally biased region" description="Basic and acidic residues" evidence="9">
    <location>
        <begin position="950"/>
        <end position="975"/>
    </location>
</feature>
<feature type="region of interest" description="Disordered" evidence="9">
    <location>
        <begin position="1812"/>
        <end position="1918"/>
    </location>
</feature>
<evidence type="ECO:0000256" key="8">
    <source>
        <dbReference type="SAM" id="Coils"/>
    </source>
</evidence>
<feature type="domain" description="CCHC-type" evidence="10">
    <location>
        <begin position="1955"/>
        <end position="1971"/>
    </location>
</feature>
<evidence type="ECO:0000256" key="5">
    <source>
        <dbReference type="ARBA" id="ARBA00022806"/>
    </source>
</evidence>
<dbReference type="InterPro" id="IPR041679">
    <property type="entry name" value="DNA2/NAM7-like_C"/>
</dbReference>
<feature type="region of interest" description="Disordered" evidence="9">
    <location>
        <begin position="2023"/>
        <end position="2105"/>
    </location>
</feature>
<feature type="compositionally biased region" description="Basic and acidic residues" evidence="9">
    <location>
        <begin position="881"/>
        <end position="894"/>
    </location>
</feature>
<accession>W2RYI3</accession>
<keyword evidence="6" id="KW-0067">ATP-binding</keyword>
<dbReference type="InterPro" id="IPR001878">
    <property type="entry name" value="Znf_CCHC"/>
</dbReference>
<proteinExistence type="inferred from homology"/>
<dbReference type="PANTHER" id="PTHR10887:SF495">
    <property type="entry name" value="HELICASE SENATAXIN ISOFORM X1-RELATED"/>
    <property type="match status" value="1"/>
</dbReference>
<gene>
    <name evidence="11" type="ORF">HMPREF1541_05024</name>
</gene>
<dbReference type="Pfam" id="PF13087">
    <property type="entry name" value="AAA_12"/>
    <property type="match status" value="1"/>
</dbReference>
<feature type="compositionally biased region" description="Low complexity" evidence="9">
    <location>
        <begin position="1845"/>
        <end position="1862"/>
    </location>
</feature>
<dbReference type="InterPro" id="IPR024481">
    <property type="entry name" value="Helicase_Sen1_N"/>
</dbReference>
<feature type="domain" description="CCHC-type" evidence="10">
    <location>
        <begin position="1929"/>
        <end position="1945"/>
    </location>
</feature>
<evidence type="ECO:0000256" key="6">
    <source>
        <dbReference type="ARBA" id="ARBA00022840"/>
    </source>
</evidence>
<name>W2RYI3_CYPE1</name>
<keyword evidence="7" id="KW-0539">Nucleus</keyword>
<evidence type="ECO:0000313" key="12">
    <source>
        <dbReference type="Proteomes" id="UP000030752"/>
    </source>
</evidence>
<keyword evidence="5" id="KW-0347">Helicase</keyword>
<dbReference type="InterPro" id="IPR041677">
    <property type="entry name" value="DNA2/NAM7_AAA_11"/>
</dbReference>
<dbReference type="InParanoid" id="W2RYI3"/>
<dbReference type="FunCoup" id="W2RYI3">
    <property type="interactions" value="284"/>
</dbReference>
<dbReference type="InterPro" id="IPR056474">
    <property type="entry name" value="SEN1_barrel"/>
</dbReference>
<dbReference type="GO" id="GO:0016604">
    <property type="term" value="C:nuclear body"/>
    <property type="evidence" value="ECO:0007669"/>
    <property type="project" value="TreeGrafter"/>
</dbReference>
<feature type="coiled-coil region" evidence="8">
    <location>
        <begin position="1455"/>
        <end position="1493"/>
    </location>
</feature>
<feature type="region of interest" description="Disordered" evidence="9">
    <location>
        <begin position="913"/>
        <end position="934"/>
    </location>
</feature>
<comment type="similarity">
    <text evidence="2">Belongs to the DNA2/NAM7 helicase family.</text>
</comment>
<dbReference type="InterPro" id="IPR027417">
    <property type="entry name" value="P-loop_NTPase"/>
</dbReference>
<dbReference type="Pfam" id="PF13086">
    <property type="entry name" value="AAA_11"/>
    <property type="match status" value="1"/>
</dbReference>
<feature type="domain" description="CCHC-type" evidence="10">
    <location>
        <begin position="1973"/>
        <end position="1989"/>
    </location>
</feature>
<dbReference type="EMBL" id="KB822720">
    <property type="protein sequence ID" value="ETN40744.1"/>
    <property type="molecule type" value="Genomic_DNA"/>
</dbReference>
<dbReference type="GO" id="GO:0001147">
    <property type="term" value="F:transcription termination site sequence-specific DNA binding"/>
    <property type="evidence" value="ECO:0007669"/>
    <property type="project" value="TreeGrafter"/>
</dbReference>
<feature type="compositionally biased region" description="Basic and acidic residues" evidence="9">
    <location>
        <begin position="2044"/>
        <end position="2054"/>
    </location>
</feature>
<feature type="region of interest" description="Disordered" evidence="9">
    <location>
        <begin position="864"/>
        <end position="896"/>
    </location>
</feature>
<evidence type="ECO:0000256" key="9">
    <source>
        <dbReference type="SAM" id="MobiDB-lite"/>
    </source>
</evidence>
<reference evidence="11 12" key="1">
    <citation type="submission" date="2013-03" db="EMBL/GenBank/DDBJ databases">
        <title>The Genome Sequence of Phialophora europaea CBS 101466.</title>
        <authorList>
            <consortium name="The Broad Institute Genomics Platform"/>
            <person name="Cuomo C."/>
            <person name="de Hoog S."/>
            <person name="Gorbushina A."/>
            <person name="Walker B."/>
            <person name="Young S.K."/>
            <person name="Zeng Q."/>
            <person name="Gargeya S."/>
            <person name="Fitzgerald M."/>
            <person name="Haas B."/>
            <person name="Abouelleil A."/>
            <person name="Allen A.W."/>
            <person name="Alvarado L."/>
            <person name="Arachchi H.M."/>
            <person name="Berlin A.M."/>
            <person name="Chapman S.B."/>
            <person name="Gainer-Dewar J."/>
            <person name="Goldberg J."/>
            <person name="Griggs A."/>
            <person name="Gujja S."/>
            <person name="Hansen M."/>
            <person name="Howarth C."/>
            <person name="Imamovic A."/>
            <person name="Ireland A."/>
            <person name="Larimer J."/>
            <person name="McCowan C."/>
            <person name="Murphy C."/>
            <person name="Pearson M."/>
            <person name="Poon T.W."/>
            <person name="Priest M."/>
            <person name="Roberts A."/>
            <person name="Saif S."/>
            <person name="Shea T."/>
            <person name="Sisk P."/>
            <person name="Sykes S."/>
            <person name="Wortman J."/>
            <person name="Nusbaum C."/>
            <person name="Birren B."/>
        </authorList>
    </citation>
    <scope>NUCLEOTIDE SEQUENCE [LARGE SCALE GENOMIC DNA]</scope>
    <source>
        <strain evidence="11 12">CBS 101466</strain>
    </source>
</reference>
<evidence type="ECO:0000256" key="3">
    <source>
        <dbReference type="ARBA" id="ARBA00022741"/>
    </source>
</evidence>
<dbReference type="GO" id="GO:0008270">
    <property type="term" value="F:zinc ion binding"/>
    <property type="evidence" value="ECO:0007669"/>
    <property type="project" value="InterPro"/>
</dbReference>
<dbReference type="Pfam" id="PF23576">
    <property type="entry name" value="SEN1_barrel"/>
    <property type="match status" value="1"/>
</dbReference>
<organism evidence="11 12">
    <name type="scientific">Cyphellophora europaea (strain CBS 101466)</name>
    <name type="common">Phialophora europaea</name>
    <dbReference type="NCBI Taxonomy" id="1220924"/>
    <lineage>
        <taxon>Eukaryota</taxon>
        <taxon>Fungi</taxon>
        <taxon>Dikarya</taxon>
        <taxon>Ascomycota</taxon>
        <taxon>Pezizomycotina</taxon>
        <taxon>Eurotiomycetes</taxon>
        <taxon>Chaetothyriomycetidae</taxon>
        <taxon>Chaetothyriales</taxon>
        <taxon>Cyphellophoraceae</taxon>
        <taxon>Cyphellophora</taxon>
    </lineage>
</organism>
<dbReference type="CDD" id="cd18042">
    <property type="entry name" value="DEXXQc_SETX"/>
    <property type="match status" value="1"/>
</dbReference>
<dbReference type="InterPro" id="IPR047187">
    <property type="entry name" value="SF1_C_Upf1"/>
</dbReference>
<evidence type="ECO:0000313" key="11">
    <source>
        <dbReference type="EMBL" id="ETN40744.1"/>
    </source>
</evidence>
<sequence>MSHLIPPLLELRALPPSVHILCPRQNDDDQDRYDEDIQGGPLRGEQNDVRTKTITEARERRDKFMSCLQLLAYDGEETEKYQRMIWDTLDNTLGKCDICIRNYYVEKLRFLARLREEYEEPDVQQFFGLIDRRDTARITKGLDAAERVLKSLPEAKRGTAALEPAQLHALFEALLCDAFLQDENLLAQHFDEPFRLIQTKKQLKIREILPSTVRFLFSSNHRRLNWATATWGRLGRAPTDLEWTWSIKSQLQDRLQKATDAASISRFWSGAMIIAKTLPEDLISHKLLDMQPNLCMAALDHLHQPTPAVSFITQTLKIILTKAPKAFWQTMGTISSPTVIEQVFASPRFIKCLNDSAIAENKEEFDVLRWGPALVKSLDLNNQAAACQALATQLFQKLHVLETSQRAKTLCFEVAAQVMMQTTKNFAVHQEKHVSERIVLLDVMKTVNDHISDLLNPHQVGLTGDLGKTARACVLSLVKNGIAIDCYNLRNDFASLKESNTGLKHDPSCYSKPLWDTAVRALDNTDTALSGEVLQGTVALPGLERFRLKAGDPLSKQKGIYNSTFDQVNAAYSRLLGKIADFDPEHLDMLYKQMPTCMHLVAALLSSNDDVYQAAIELIKNISGQGSRKDALAHLIDAFSETTIFSLSWTFRRIATMQTFASVPRMVKSGMEILDVLCSPSDGRLRKQSKIESHDYKPVYKFWSYQWIALRTIFQHMESWSIELHDKPLMTEVCRDTMQYAQDLFEQYHTFARYLTKAKPSAEEDIPRSLLNPSEPELGSPLKVLGSMAKWLRLRDQFLADTQVKLITNMLNQLKMHDVTGDFDGLKYVKDVATTPNIKTILSDTQKATLVRALENYTGQQIAKPLKKKQSTLQMDTWSRSAEKRSSLGRKESSDEYDEIPQVEWANVIKQVKSESSKPAPTKSIPPQQSLPLQKKSDALAAKLAAKKESESKAFIADRKREQELRKQRDREFAAKARGKSTLGEGFGVLGKDHTKPAEPGMMVSSGSESEDSDDALFGKVQRVHPITKTHAHTRQPVAAGPVRKIKQVRSQKDMRARLAPDLTNLHKTILAWDFFADTDLPPNSAKDDYTLVTNEFQSVQDYQKTFEPLLILESWQSFRAAREDGTFKAQELKISNSLLVDSFFELNVTMSYQQGQDLGWGTTDVVILSRSSRPTTDSSEPHCLARIKEVSRKKGEVQIVLRINAAGNPMRPFLNDKATIWASQILSLTTLEREFGALMALPYYDLSEEIIAAKPSRLMDYPDHELATFVQTYDVNEAQARAVKSALDNDAFTLIQGPPGSGKTKTICALVGAAMTGFLPKHNDKGPRLNAASGVVSAPKAAKKILVCAPSNAAVDELVMRFKTGLKLMDGSSEKINVVRLGRSDAINTNVKDVTLDELVNAKLDVGPKDQKEDIHAIMMQHKSVSNEMIELRDGISAKRQKGEAIPVADENALDGLKRKKTSLSNKIDAVREKQNSESRNADLNRKRVQQEILDTAHVLCATLSGSGHEIFQGLNVEFETVIIDEAAQSIELSALIPLKYGCTKCILVGDPKQLPPTVLSREAARFQYEQSLFARMEKNHKKHIHLLDTQYRMHPEISLFPSRTFYDSRLKDGAGMAKLRSRPWHHSPVLAPYRFFDVQGMSQSATKGHSLINIAEIDIAMALYDRLITDVKKYSFRGKVGIITPYKGQLRELKTRFRGRYGEDITSAVEFNTTDAFQGRESEIIIFSCVRASTKGIGFLNDIRRMNVGLTRAKCSLWVLGNTEALNQGEFWRGLISDAKTRQLYTDGNIKALLSRPLLTEDMMKDDIEMVESSTPEPQQPDKPQSVNRNARVDPSNSGTPASSRPASVLSRNSSSSSVAGIIRQEPLRRDSTKALTKSVAAAESGKQISSPSLPPATRPTHMPERRNSNSAFGPSGGRFGLNDLANCVICGSNEHFSFNCNDLAARDSQMGKCKRCWQAGHGILNCNEPRCVGCGEVGHGRDECRAPMQMRLKKDQQDEVILQEERYKKQREKDIAKRAARQLGDHNAIIPEVKSTAPSGEPKRKRDEHEISITGTQKAPRIDGNGVPRGPAVKSAMSSMGGAPPLVRKKKANPDDIFMKRK</sequence>
<dbReference type="PANTHER" id="PTHR10887">
    <property type="entry name" value="DNA2/NAM7 HELICASE FAMILY"/>
    <property type="match status" value="1"/>
</dbReference>
<evidence type="ECO:0000256" key="2">
    <source>
        <dbReference type="ARBA" id="ARBA00007913"/>
    </source>
</evidence>
<dbReference type="GO" id="GO:0005694">
    <property type="term" value="C:chromosome"/>
    <property type="evidence" value="ECO:0007669"/>
    <property type="project" value="UniProtKB-ARBA"/>
</dbReference>
<dbReference type="SMART" id="SM00343">
    <property type="entry name" value="ZnF_C2HC"/>
    <property type="match status" value="3"/>
</dbReference>
<dbReference type="VEuPathDB" id="FungiDB:HMPREF1541_05024"/>
<dbReference type="RefSeq" id="XP_008717587.1">
    <property type="nucleotide sequence ID" value="XM_008719365.1"/>
</dbReference>
<dbReference type="GO" id="GO:0005524">
    <property type="term" value="F:ATP binding"/>
    <property type="evidence" value="ECO:0007669"/>
    <property type="project" value="UniProtKB-KW"/>
</dbReference>
<evidence type="ECO:0000256" key="4">
    <source>
        <dbReference type="ARBA" id="ARBA00022801"/>
    </source>
</evidence>
<dbReference type="GO" id="GO:0016787">
    <property type="term" value="F:hydrolase activity"/>
    <property type="evidence" value="ECO:0007669"/>
    <property type="project" value="UniProtKB-KW"/>
</dbReference>
<dbReference type="CDD" id="cd18808">
    <property type="entry name" value="SF1_C_Upf1"/>
    <property type="match status" value="1"/>
</dbReference>
<feature type="compositionally biased region" description="Polar residues" evidence="9">
    <location>
        <begin position="871"/>
        <end position="880"/>
    </location>
</feature>
<keyword evidence="3" id="KW-0547">Nucleotide-binding</keyword>
<dbReference type="GeneID" id="19972363"/>
<feature type="region of interest" description="Disordered" evidence="9">
    <location>
        <begin position="950"/>
        <end position="1014"/>
    </location>
</feature>
<dbReference type="FunFam" id="3.40.50.300:FF:001152">
    <property type="entry name" value="tRNA-splicing endonuclease, putative"/>
    <property type="match status" value="1"/>
</dbReference>
<dbReference type="Pfam" id="PF12726">
    <property type="entry name" value="SEN1_N"/>
    <property type="match status" value="1"/>
</dbReference>
<dbReference type="FunFam" id="3.40.50.300:FF:000326">
    <property type="entry name" value="P-loop containing nucleoside triphosphate hydrolase"/>
    <property type="match status" value="1"/>
</dbReference>
<evidence type="ECO:0000256" key="7">
    <source>
        <dbReference type="ARBA" id="ARBA00023242"/>
    </source>
</evidence>
<feature type="compositionally biased region" description="Polar residues" evidence="9">
    <location>
        <begin position="1814"/>
        <end position="1844"/>
    </location>
</feature>
<evidence type="ECO:0000259" key="10">
    <source>
        <dbReference type="SMART" id="SM00343"/>
    </source>
</evidence>
<dbReference type="SUPFAM" id="SSF52540">
    <property type="entry name" value="P-loop containing nucleoside triphosphate hydrolases"/>
    <property type="match status" value="1"/>
</dbReference>
<keyword evidence="12" id="KW-1185">Reference proteome</keyword>
<keyword evidence="4" id="KW-0378">Hydrolase</keyword>
<dbReference type="eggNOG" id="KOG1801">
    <property type="taxonomic scope" value="Eukaryota"/>
</dbReference>
<feature type="compositionally biased region" description="Basic and acidic residues" evidence="9">
    <location>
        <begin position="2095"/>
        <end position="2105"/>
    </location>
</feature>
<dbReference type="GO" id="GO:0006369">
    <property type="term" value="P:termination of RNA polymerase II transcription"/>
    <property type="evidence" value="ECO:0007669"/>
    <property type="project" value="TreeGrafter"/>
</dbReference>
<dbReference type="STRING" id="1220924.W2RYI3"/>
<dbReference type="Gene3D" id="3.40.50.300">
    <property type="entry name" value="P-loop containing nucleotide triphosphate hydrolases"/>
    <property type="match status" value="2"/>
</dbReference>
<dbReference type="SUPFAM" id="SSF57756">
    <property type="entry name" value="Retrovirus zinc finger-like domains"/>
    <property type="match status" value="1"/>
</dbReference>
<comment type="subcellular location">
    <subcellularLocation>
        <location evidence="1">Nucleus</location>
    </subcellularLocation>
</comment>
<evidence type="ECO:0000256" key="1">
    <source>
        <dbReference type="ARBA" id="ARBA00004123"/>
    </source>
</evidence>
<dbReference type="InterPro" id="IPR036875">
    <property type="entry name" value="Znf_CCHC_sf"/>
</dbReference>
<protein>
    <recommendedName>
        <fullName evidence="10">CCHC-type domain-containing protein</fullName>
    </recommendedName>
</protein>
<dbReference type="OrthoDB" id="6513042at2759"/>
<dbReference type="Proteomes" id="UP000030752">
    <property type="component" value="Unassembled WGS sequence"/>
</dbReference>
<keyword evidence="8" id="KW-0175">Coiled coil</keyword>
<dbReference type="GO" id="GO:0004386">
    <property type="term" value="F:helicase activity"/>
    <property type="evidence" value="ECO:0007669"/>
    <property type="project" value="UniProtKB-KW"/>
</dbReference>
<dbReference type="InterPro" id="IPR045055">
    <property type="entry name" value="DNA2/NAM7-like"/>
</dbReference>
<dbReference type="HOGENOM" id="CLU_000459_2_0_1"/>